<keyword evidence="9" id="KW-0663">Pyridoxal phosphate</keyword>
<evidence type="ECO:0000256" key="14">
    <source>
        <dbReference type="ARBA" id="ARBA00049007"/>
    </source>
</evidence>
<dbReference type="InterPro" id="IPR022278">
    <property type="entry name" value="Pser_aminoTfrase"/>
</dbReference>
<dbReference type="Gene3D" id="3.90.1150.10">
    <property type="entry name" value="Aspartate Aminotransferase, domain 1"/>
    <property type="match status" value="1"/>
</dbReference>
<dbReference type="GO" id="GO:0008453">
    <property type="term" value="F:alanine-glyoxylate transaminase activity"/>
    <property type="evidence" value="ECO:0007669"/>
    <property type="project" value="TreeGrafter"/>
</dbReference>
<dbReference type="InterPro" id="IPR000192">
    <property type="entry name" value="Aminotrans_V_dom"/>
</dbReference>
<keyword evidence="7" id="KW-0028">Amino-acid biosynthesis</keyword>
<dbReference type="Proteomes" id="UP000268844">
    <property type="component" value="Unassembled WGS sequence"/>
</dbReference>
<evidence type="ECO:0000313" key="18">
    <source>
        <dbReference type="Proteomes" id="UP000268844"/>
    </source>
</evidence>
<comment type="catalytic activity">
    <reaction evidence="14">
        <text>O-phospho-L-serine + 2-oxoglutarate = 3-phosphooxypyruvate + L-glutamate</text>
        <dbReference type="Rhea" id="RHEA:14329"/>
        <dbReference type="ChEBI" id="CHEBI:16810"/>
        <dbReference type="ChEBI" id="CHEBI:18110"/>
        <dbReference type="ChEBI" id="CHEBI:29985"/>
        <dbReference type="ChEBI" id="CHEBI:57524"/>
        <dbReference type="EC" id="2.6.1.52"/>
    </reaction>
</comment>
<comment type="similarity">
    <text evidence="3">Belongs to the class-V pyridoxal-phosphate-dependent aminotransferase family. SerC subfamily.</text>
</comment>
<dbReference type="PANTHER" id="PTHR21152">
    <property type="entry name" value="AMINOTRANSFERASE CLASS V"/>
    <property type="match status" value="1"/>
</dbReference>
<dbReference type="CDD" id="cd01494">
    <property type="entry name" value="AAT_I"/>
    <property type="match status" value="1"/>
</dbReference>
<dbReference type="InterPro" id="IPR015424">
    <property type="entry name" value="PyrdxlP-dep_Trfase"/>
</dbReference>
<keyword evidence="11" id="KW-0718">Serine biosynthesis</keyword>
<dbReference type="UniPathway" id="UPA00135">
    <property type="reaction ID" value="UER00197"/>
</dbReference>
<dbReference type="NCBIfam" id="TIGR01365">
    <property type="entry name" value="serC_2"/>
    <property type="match status" value="1"/>
</dbReference>
<dbReference type="Pfam" id="PF00266">
    <property type="entry name" value="Aminotran_5"/>
    <property type="match status" value="1"/>
</dbReference>
<dbReference type="AlphaFoldDB" id="A0A3S4GHF7"/>
<sequence length="390" mass="42886">MSRAEPKTRPSDPRFSSGPAAKRPGWSAKSLELPSLGRSHRAPLARGRIAHAIELTRTLLEIPADYRIAIVPGSDTGAVEMAMWSLLGPRGVDVLAWEHFGGLWIKDIVDQLRLEDVRVLVGAGDIRHRLTMVDWQRDVVFTWNGTATGTCVPGADWIEYDRQGLAICDATSAIFGEPIPVSKLDVIAFSWQKCLGGEAAHGVLVLSPKAVERLLSYTPPWPMPKLFRMKDSAGLLPGLFSGNTINTVSLLCVEDAIDSMEWAISIGGLSALHQRVRDNYQVVADWVAASPWADFLEAVEPCRSRTSVCLRISDPKIAGLDVAGQHRFTSEIAQRLDNMGAAFDISGFRTAPPSLRIWCGPTVETNNLKALMPWLDWAFAEQELHLHQHS</sequence>
<comment type="cofactor">
    <cofactor evidence="1">
        <name>pyridoxal 5'-phosphate</name>
        <dbReference type="ChEBI" id="CHEBI:597326"/>
    </cofactor>
</comment>
<reference evidence="17 18" key="1">
    <citation type="submission" date="2018-12" db="EMBL/GenBank/DDBJ databases">
        <authorList>
            <person name="Criscuolo A."/>
        </authorList>
    </citation>
    <scope>NUCLEOTIDE SEQUENCE [LARGE SCALE GENOMIC DNA]</scope>
    <source>
        <strain evidence="17">ACIP1116281</strain>
    </source>
</reference>
<dbReference type="OrthoDB" id="9772439at2"/>
<evidence type="ECO:0000256" key="12">
    <source>
        <dbReference type="ARBA" id="ARBA00031421"/>
    </source>
</evidence>
<dbReference type="PANTHER" id="PTHR21152:SF40">
    <property type="entry name" value="ALANINE--GLYOXYLATE AMINOTRANSFERASE"/>
    <property type="match status" value="1"/>
</dbReference>
<comment type="pathway">
    <text evidence="2">Amino-acid biosynthesis; L-serine biosynthesis; L-serine from 3-phospho-D-glycerate: step 2/3.</text>
</comment>
<dbReference type="GO" id="GO:0004648">
    <property type="term" value="F:O-phospho-L-serine:2-oxoglutarate aminotransferase activity"/>
    <property type="evidence" value="ECO:0007669"/>
    <property type="project" value="UniProtKB-EC"/>
</dbReference>
<dbReference type="RefSeq" id="WP_126148806.1">
    <property type="nucleotide sequence ID" value="NZ_JBHTMH010000001.1"/>
</dbReference>
<dbReference type="SUPFAM" id="SSF53383">
    <property type="entry name" value="PLP-dependent transferases"/>
    <property type="match status" value="1"/>
</dbReference>
<comment type="catalytic activity">
    <reaction evidence="13">
        <text>4-(phosphooxy)-L-threonine + 2-oxoglutarate = (R)-3-hydroxy-2-oxo-4-phosphooxybutanoate + L-glutamate</text>
        <dbReference type="Rhea" id="RHEA:16573"/>
        <dbReference type="ChEBI" id="CHEBI:16810"/>
        <dbReference type="ChEBI" id="CHEBI:29985"/>
        <dbReference type="ChEBI" id="CHEBI:58452"/>
        <dbReference type="ChEBI" id="CHEBI:58538"/>
        <dbReference type="EC" id="2.6.1.52"/>
    </reaction>
</comment>
<evidence type="ECO:0000256" key="2">
    <source>
        <dbReference type="ARBA" id="ARBA00005099"/>
    </source>
</evidence>
<evidence type="ECO:0000256" key="9">
    <source>
        <dbReference type="ARBA" id="ARBA00022898"/>
    </source>
</evidence>
<accession>A0A3S4GHF7</accession>
<evidence type="ECO:0000256" key="3">
    <source>
        <dbReference type="ARBA" id="ARBA00006904"/>
    </source>
</evidence>
<gene>
    <name evidence="17" type="primary">serC_1</name>
    <name evidence="17" type="ORF">DEVEQU_00335</name>
</gene>
<feature type="compositionally biased region" description="Basic and acidic residues" evidence="15">
    <location>
        <begin position="1"/>
        <end position="12"/>
    </location>
</feature>
<evidence type="ECO:0000256" key="6">
    <source>
        <dbReference type="ARBA" id="ARBA00022576"/>
    </source>
</evidence>
<keyword evidence="5" id="KW-0963">Cytoplasm</keyword>
<dbReference type="InterPro" id="IPR015421">
    <property type="entry name" value="PyrdxlP-dep_Trfase_major"/>
</dbReference>
<protein>
    <recommendedName>
        <fullName evidence="4">phosphoserine transaminase</fullName>
        <ecNumber evidence="4">2.6.1.52</ecNumber>
    </recommendedName>
    <alternativeName>
        <fullName evidence="12">Phosphohydroxythreonine aminotransferase</fullName>
    </alternativeName>
</protein>
<name>A0A3S4GHF7_9HYPH</name>
<keyword evidence="10" id="KW-0664">Pyridoxine biosynthesis</keyword>
<dbReference type="EC" id="2.6.1.52" evidence="4"/>
<evidence type="ECO:0000256" key="7">
    <source>
        <dbReference type="ARBA" id="ARBA00022605"/>
    </source>
</evidence>
<dbReference type="GO" id="GO:0008615">
    <property type="term" value="P:pyridoxine biosynthetic process"/>
    <property type="evidence" value="ECO:0007669"/>
    <property type="project" value="UniProtKB-KW"/>
</dbReference>
<proteinExistence type="inferred from homology"/>
<dbReference type="InterPro" id="IPR015422">
    <property type="entry name" value="PyrdxlP-dep_Trfase_small"/>
</dbReference>
<evidence type="ECO:0000256" key="15">
    <source>
        <dbReference type="SAM" id="MobiDB-lite"/>
    </source>
</evidence>
<dbReference type="Gene3D" id="3.40.640.10">
    <property type="entry name" value="Type I PLP-dependent aspartate aminotransferase-like (Major domain)"/>
    <property type="match status" value="1"/>
</dbReference>
<dbReference type="GO" id="GO:0004760">
    <property type="term" value="F:L-serine-pyruvate transaminase activity"/>
    <property type="evidence" value="ECO:0007669"/>
    <property type="project" value="TreeGrafter"/>
</dbReference>
<dbReference type="NCBIfam" id="NF002841">
    <property type="entry name" value="PRK03080.1-2"/>
    <property type="match status" value="1"/>
</dbReference>
<evidence type="ECO:0000256" key="11">
    <source>
        <dbReference type="ARBA" id="ARBA00023299"/>
    </source>
</evidence>
<keyword evidence="8 17" id="KW-0808">Transferase</keyword>
<evidence type="ECO:0000256" key="13">
    <source>
        <dbReference type="ARBA" id="ARBA00047630"/>
    </source>
</evidence>
<dbReference type="GO" id="GO:0019265">
    <property type="term" value="P:glycine biosynthetic process, by transamination of glyoxylate"/>
    <property type="evidence" value="ECO:0007669"/>
    <property type="project" value="TreeGrafter"/>
</dbReference>
<dbReference type="GO" id="GO:0006564">
    <property type="term" value="P:L-serine biosynthetic process"/>
    <property type="evidence" value="ECO:0007669"/>
    <property type="project" value="UniProtKB-KW"/>
</dbReference>
<keyword evidence="18" id="KW-1185">Reference proteome</keyword>
<dbReference type="PIRSF" id="PIRSF000525">
    <property type="entry name" value="SerC"/>
    <property type="match status" value="1"/>
</dbReference>
<evidence type="ECO:0000259" key="16">
    <source>
        <dbReference type="Pfam" id="PF00266"/>
    </source>
</evidence>
<organism evidence="17 18">
    <name type="scientific">Devosia equisanguinis</name>
    <dbReference type="NCBI Taxonomy" id="2490941"/>
    <lineage>
        <taxon>Bacteria</taxon>
        <taxon>Pseudomonadati</taxon>
        <taxon>Pseudomonadota</taxon>
        <taxon>Alphaproteobacteria</taxon>
        <taxon>Hyphomicrobiales</taxon>
        <taxon>Devosiaceae</taxon>
        <taxon>Devosia</taxon>
    </lineage>
</organism>
<keyword evidence="6 17" id="KW-0032">Aminotransferase</keyword>
<evidence type="ECO:0000256" key="4">
    <source>
        <dbReference type="ARBA" id="ARBA00013030"/>
    </source>
</evidence>
<evidence type="ECO:0000256" key="1">
    <source>
        <dbReference type="ARBA" id="ARBA00001933"/>
    </source>
</evidence>
<evidence type="ECO:0000256" key="10">
    <source>
        <dbReference type="ARBA" id="ARBA00023096"/>
    </source>
</evidence>
<feature type="domain" description="Aminotransferase class V" evidence="16">
    <location>
        <begin position="139"/>
        <end position="297"/>
    </location>
</feature>
<evidence type="ECO:0000256" key="8">
    <source>
        <dbReference type="ARBA" id="ARBA00022679"/>
    </source>
</evidence>
<dbReference type="EMBL" id="UZWD01000004">
    <property type="protein sequence ID" value="VDS03214.1"/>
    <property type="molecule type" value="Genomic_DNA"/>
</dbReference>
<evidence type="ECO:0000313" key="17">
    <source>
        <dbReference type="EMBL" id="VDS03214.1"/>
    </source>
</evidence>
<feature type="region of interest" description="Disordered" evidence="15">
    <location>
        <begin position="1"/>
        <end position="27"/>
    </location>
</feature>
<evidence type="ECO:0000256" key="5">
    <source>
        <dbReference type="ARBA" id="ARBA00022490"/>
    </source>
</evidence>
<dbReference type="InterPro" id="IPR006271">
    <property type="entry name" value="Pser_aminoTfrase_methanosarc"/>
</dbReference>